<dbReference type="CDD" id="cd00637">
    <property type="entry name" value="7tm_classA_rhodopsin-like"/>
    <property type="match status" value="1"/>
</dbReference>
<feature type="transmembrane region" description="Helical" evidence="5">
    <location>
        <begin position="82"/>
        <end position="101"/>
    </location>
</feature>
<name>A0A1I7XW18_9BILA</name>
<feature type="transmembrane region" description="Helical" evidence="5">
    <location>
        <begin position="294"/>
        <end position="315"/>
    </location>
</feature>
<keyword evidence="3 5" id="KW-1133">Transmembrane helix</keyword>
<dbReference type="Proteomes" id="UP000095287">
    <property type="component" value="Unplaced"/>
</dbReference>
<evidence type="ECO:0000256" key="5">
    <source>
        <dbReference type="SAM" id="Phobius"/>
    </source>
</evidence>
<evidence type="ECO:0000256" key="4">
    <source>
        <dbReference type="ARBA" id="ARBA00023136"/>
    </source>
</evidence>
<proteinExistence type="predicted"/>
<keyword evidence="4 5" id="KW-0472">Membrane</keyword>
<dbReference type="PANTHER" id="PTHR23017:SF3">
    <property type="entry name" value="G-PROTEIN COUPLED RECEPTORS FAMILY 1 PROFILE DOMAIN-CONTAINING PROTEIN"/>
    <property type="match status" value="1"/>
</dbReference>
<evidence type="ECO:0000256" key="1">
    <source>
        <dbReference type="ARBA" id="ARBA00004370"/>
    </source>
</evidence>
<comment type="subcellular location">
    <subcellularLocation>
        <location evidence="1">Membrane</location>
    </subcellularLocation>
</comment>
<sequence>MNSTFEFGSELRGRGEPTQTDYVVGSILCGFGSELRGRGEPTHTDYVVGSILCGLSAVALLLGLSNLYLVRKMDTFHNAFGWFWASRTVGEVGFNIIHLLYSVPVTILQPTQLPAWMGIAAFDIGYFFAHHACAMHQVVSLNRCVAVCLPMKYQHIFTNKVCRFLIVFLWVQVFTLATLYHILPCSLVGYSPTLYEFVYVRCEENPEKSASLAATLVNRLCFTVCLGTVVSDLITIGRIAYIRLILKLKIQDKGMRRDIRFFAQSSVQNITMMIALTLVIIVNNSTDMKSPILFILSLDVLVMTHINNALALLLFNPEVRKYILCKMGFRDSKISYMSSSHVENAIRTRTMNTQISSIAQN</sequence>
<feature type="domain" description="G-protein coupled receptors family 1 profile" evidence="6">
    <location>
        <begin position="138"/>
        <end position="315"/>
    </location>
</feature>
<dbReference type="InterPro" id="IPR017452">
    <property type="entry name" value="GPCR_Rhodpsn_7TM"/>
</dbReference>
<evidence type="ECO:0000313" key="8">
    <source>
        <dbReference type="WBParaSite" id="L893_g10035.t1"/>
    </source>
</evidence>
<dbReference type="Pfam" id="PF10328">
    <property type="entry name" value="7TM_GPCR_Srx"/>
    <property type="match status" value="1"/>
</dbReference>
<dbReference type="Gene3D" id="1.20.1070.10">
    <property type="entry name" value="Rhodopsin 7-helix transmembrane proteins"/>
    <property type="match status" value="1"/>
</dbReference>
<reference evidence="8" key="1">
    <citation type="submission" date="2016-11" db="UniProtKB">
        <authorList>
            <consortium name="WormBaseParasite"/>
        </authorList>
    </citation>
    <scope>IDENTIFICATION</scope>
</reference>
<evidence type="ECO:0000313" key="7">
    <source>
        <dbReference type="Proteomes" id="UP000095287"/>
    </source>
</evidence>
<dbReference type="WBParaSite" id="L893_g10035.t1">
    <property type="protein sequence ID" value="L893_g10035.t1"/>
    <property type="gene ID" value="L893_g10035"/>
</dbReference>
<feature type="transmembrane region" description="Helical" evidence="5">
    <location>
        <begin position="113"/>
        <end position="133"/>
    </location>
</feature>
<keyword evidence="7" id="KW-1185">Reference proteome</keyword>
<dbReference type="PROSITE" id="PS50262">
    <property type="entry name" value="G_PROTEIN_RECEP_F1_2"/>
    <property type="match status" value="1"/>
</dbReference>
<feature type="transmembrane region" description="Helical" evidence="5">
    <location>
        <begin position="261"/>
        <end position="282"/>
    </location>
</feature>
<protein>
    <submittedName>
        <fullName evidence="8">G_PROTEIN_RECEP_F1_2 domain-containing protein</fullName>
    </submittedName>
</protein>
<dbReference type="InterPro" id="IPR019430">
    <property type="entry name" value="7TM_GPCR_serpentine_rcpt_Srx"/>
</dbReference>
<keyword evidence="2 5" id="KW-0812">Transmembrane</keyword>
<dbReference type="PANTHER" id="PTHR23017">
    <property type="entry name" value="SERPENTINE RECEPTOR, CLASS X"/>
    <property type="match status" value="1"/>
</dbReference>
<evidence type="ECO:0000256" key="2">
    <source>
        <dbReference type="ARBA" id="ARBA00022692"/>
    </source>
</evidence>
<dbReference type="SUPFAM" id="SSF81321">
    <property type="entry name" value="Family A G protein-coupled receptor-like"/>
    <property type="match status" value="1"/>
</dbReference>
<feature type="transmembrane region" description="Helical" evidence="5">
    <location>
        <begin position="161"/>
        <end position="183"/>
    </location>
</feature>
<feature type="transmembrane region" description="Helical" evidence="5">
    <location>
        <begin position="216"/>
        <end position="241"/>
    </location>
</feature>
<organism evidence="7 8">
    <name type="scientific">Steinernema glaseri</name>
    <dbReference type="NCBI Taxonomy" id="37863"/>
    <lineage>
        <taxon>Eukaryota</taxon>
        <taxon>Metazoa</taxon>
        <taxon>Ecdysozoa</taxon>
        <taxon>Nematoda</taxon>
        <taxon>Chromadorea</taxon>
        <taxon>Rhabditida</taxon>
        <taxon>Tylenchina</taxon>
        <taxon>Panagrolaimomorpha</taxon>
        <taxon>Strongyloidoidea</taxon>
        <taxon>Steinernematidae</taxon>
        <taxon>Steinernema</taxon>
    </lineage>
</organism>
<accession>A0A1I7XW18</accession>
<evidence type="ECO:0000256" key="3">
    <source>
        <dbReference type="ARBA" id="ARBA00022989"/>
    </source>
</evidence>
<feature type="transmembrane region" description="Helical" evidence="5">
    <location>
        <begin position="46"/>
        <end position="70"/>
    </location>
</feature>
<evidence type="ECO:0000259" key="6">
    <source>
        <dbReference type="PROSITE" id="PS50262"/>
    </source>
</evidence>
<dbReference type="GO" id="GO:0016020">
    <property type="term" value="C:membrane"/>
    <property type="evidence" value="ECO:0007669"/>
    <property type="project" value="UniProtKB-SubCell"/>
</dbReference>
<dbReference type="AlphaFoldDB" id="A0A1I7XW18"/>